<dbReference type="GO" id="GO:0017057">
    <property type="term" value="F:6-phosphogluconolactonase activity"/>
    <property type="evidence" value="ECO:0007669"/>
    <property type="project" value="TreeGrafter"/>
</dbReference>
<dbReference type="Pfam" id="PF10282">
    <property type="entry name" value="Lactonase"/>
    <property type="match status" value="1"/>
</dbReference>
<sequence>MTKGYIGSYTKKNGKGIYRFELDDQQGNIDKVETGYELNASTYLTQYQDMLLAITKDDQNAGLASFKISKDGSLEKKSTCLESFKGSGCYVAVSPDGKYAFEAVYGDGVARIYELDAENHTIKRLIREISHDYPHGPNVERQEKSHVHYLDVTPDHQYVVAVDLGSDLLVTYHYGSEGMEVAYRTQLEPGDGPRHIAYHQTGRYAYVVNELSNTVVVMQYEDGRFTELERHLTIPEDFLQPTKLAAVHLSHDQRYLYISNRGHDSLAIFKVLAEGSKLELVDIISSGGVFPRDFNITADDAYLVVAHQEEDSKIVVFERNRDTGLLTLKDDQQVAEEGVCVKFLNETDLY</sequence>
<evidence type="ECO:0000256" key="1">
    <source>
        <dbReference type="ARBA" id="ARBA00005564"/>
    </source>
</evidence>
<name>A0A9X0PG33_9STAP</name>
<dbReference type="AlphaFoldDB" id="A0A9X0PG33"/>
<evidence type="ECO:0000313" key="2">
    <source>
        <dbReference type="EMBL" id="MBA8776524.1"/>
    </source>
</evidence>
<dbReference type="GO" id="GO:0005829">
    <property type="term" value="C:cytosol"/>
    <property type="evidence" value="ECO:0007669"/>
    <property type="project" value="TreeGrafter"/>
</dbReference>
<gene>
    <name evidence="2" type="ORF">HR081_06270</name>
</gene>
<dbReference type="PANTHER" id="PTHR30344">
    <property type="entry name" value="6-PHOSPHOGLUCONOLACTONASE-RELATED"/>
    <property type="match status" value="1"/>
</dbReference>
<dbReference type="PANTHER" id="PTHR30344:SF1">
    <property type="entry name" value="6-PHOSPHOGLUCONOLACTONASE"/>
    <property type="match status" value="1"/>
</dbReference>
<comment type="similarity">
    <text evidence="1">Belongs to the cycloisomerase 2 family.</text>
</comment>
<reference evidence="2 3" key="1">
    <citation type="journal article" date="2020" name="Access Microbiol">
        <title>Isolation and genome sequencing of Staphylococcus schleiferi subspecies coagulans from Antarctic seals.</title>
        <authorList>
            <person name="Foster G."/>
            <person name="Robb A."/>
            <person name="Paterson G.K."/>
        </authorList>
    </citation>
    <scope>NUCLEOTIDE SEQUENCE [LARGE SCALE GENOMIC DNA]</scope>
    <source>
        <strain evidence="2 3">M615/02/4</strain>
    </source>
</reference>
<evidence type="ECO:0000313" key="3">
    <source>
        <dbReference type="Proteomes" id="UP000524893"/>
    </source>
</evidence>
<dbReference type="InterPro" id="IPR050282">
    <property type="entry name" value="Cycloisomerase_2"/>
</dbReference>
<dbReference type="RefSeq" id="WP_050345407.1">
    <property type="nucleotide sequence ID" value="NZ_CP092966.1"/>
</dbReference>
<comment type="caution">
    <text evidence="2">The sequence shown here is derived from an EMBL/GenBank/DDBJ whole genome shotgun (WGS) entry which is preliminary data.</text>
</comment>
<proteinExistence type="inferred from homology"/>
<dbReference type="GeneID" id="72413942"/>
<dbReference type="Proteomes" id="UP000524893">
    <property type="component" value="Unassembled WGS sequence"/>
</dbReference>
<accession>A0A9X0PG33</accession>
<dbReference type="InterPro" id="IPR015943">
    <property type="entry name" value="WD40/YVTN_repeat-like_dom_sf"/>
</dbReference>
<dbReference type="SUPFAM" id="SSF51004">
    <property type="entry name" value="C-terminal (heme d1) domain of cytochrome cd1-nitrite reductase"/>
    <property type="match status" value="1"/>
</dbReference>
<dbReference type="Gene3D" id="2.130.10.10">
    <property type="entry name" value="YVTN repeat-like/Quinoprotein amine dehydrogenase"/>
    <property type="match status" value="1"/>
</dbReference>
<protein>
    <submittedName>
        <fullName evidence="2">Lactonase family protein</fullName>
    </submittedName>
</protein>
<dbReference type="EMBL" id="JABTCN010000014">
    <property type="protein sequence ID" value="MBA8776524.1"/>
    <property type="molecule type" value="Genomic_DNA"/>
</dbReference>
<dbReference type="InterPro" id="IPR011048">
    <property type="entry name" value="Haem_d1_sf"/>
</dbReference>
<organism evidence="2 3">
    <name type="scientific">Staphylococcus coagulans</name>
    <dbReference type="NCBI Taxonomy" id="74706"/>
    <lineage>
        <taxon>Bacteria</taxon>
        <taxon>Bacillati</taxon>
        <taxon>Bacillota</taxon>
        <taxon>Bacilli</taxon>
        <taxon>Bacillales</taxon>
        <taxon>Staphylococcaceae</taxon>
        <taxon>Staphylococcus</taxon>
    </lineage>
</organism>
<dbReference type="InterPro" id="IPR019405">
    <property type="entry name" value="Lactonase_7-beta_prop"/>
</dbReference>